<protein>
    <submittedName>
        <fullName evidence="2">Uncharacterized protein</fullName>
    </submittedName>
</protein>
<evidence type="ECO:0000256" key="1">
    <source>
        <dbReference type="SAM" id="MobiDB-lite"/>
    </source>
</evidence>
<comment type="caution">
    <text evidence="2">The sequence shown here is derived from an EMBL/GenBank/DDBJ whole genome shotgun (WGS) entry which is preliminary data.</text>
</comment>
<dbReference type="Pfam" id="PF11696">
    <property type="entry name" value="DUF3292"/>
    <property type="match status" value="1"/>
</dbReference>
<accession>A0A9P7NH99</accession>
<keyword evidence="3" id="KW-1185">Reference proteome</keyword>
<dbReference type="AlphaFoldDB" id="A0A9P7NH99"/>
<evidence type="ECO:0000313" key="2">
    <source>
        <dbReference type="EMBL" id="KAG6016110.1"/>
    </source>
</evidence>
<dbReference type="PANTHER" id="PTHR38694:SF1">
    <property type="entry name" value="PEROXIN DOMAIN-CONTAINING PROTEIN"/>
    <property type="match status" value="1"/>
</dbReference>
<feature type="compositionally biased region" description="Basic and acidic residues" evidence="1">
    <location>
        <begin position="26"/>
        <end position="37"/>
    </location>
</feature>
<feature type="compositionally biased region" description="Low complexity" evidence="1">
    <location>
        <begin position="60"/>
        <end position="77"/>
    </location>
</feature>
<feature type="compositionally biased region" description="Basic and acidic residues" evidence="1">
    <location>
        <begin position="1"/>
        <end position="10"/>
    </location>
</feature>
<name>A0A9P7NH99_9HYPO</name>
<feature type="region of interest" description="Disordered" evidence="1">
    <location>
        <begin position="313"/>
        <end position="339"/>
    </location>
</feature>
<feature type="region of interest" description="Disordered" evidence="1">
    <location>
        <begin position="1"/>
        <end position="94"/>
    </location>
</feature>
<gene>
    <name evidence="2" type="ORF">E4U43_004239</name>
</gene>
<sequence length="720" mass="79004">MSLPENRDASNEALLPVIDPAIGEEGEQRQGQEEEKTSPVAPPTRSHALAQDNAGEMNLQEPQPQQQHHAAQQPAEHTAADAQDKPTAWTTDESAAQTWPVLSNLTNQQLWALIRRFNRQVFAVRTIDNTPGPLTAMDMNVGVVDDLSPERLRAHIERLYMTVLVSLYASYKHVVRLRSWREKQRTMLFLVGYAVAWQTRTLMAAMTAFVMILIVYPPARAWCFPPAPPSLIDADTGGVKSPLSGELASDSVTGAAEMHPGEAVEQEAHNFMKSITELVMTIGAGQHPQGDPHETYKDDVLNPSSIVHGVADARDKTEGLPTGRNGGGREEEEADETKRPISQAVEHYQVLPLMQRLPELVDTWERFENALSPTSPPFPRHRHRLVLAACLVPLLLVSCCVSSQTMVHGLGFINGVMFFGKPAIRFVGTWLDERIPDWKRYIELRHTILRGVPTNAQLTLTILRMGEARGCPVPPPPTREQPGSAEGHVDTSELDQIGAPHQDIQEAIEPDARSESQPSTHSENADAKDSEDGKSKTVRRVANAIKRTTRSGVKILLKIDQARASLGQEDATNRLGALQEEPGRVQDAGPVRFPARYQGVKGYAFIMTNKASSKASSKAASPALRWRSLTAGDTVTGGTSEEAGPTAWTVSLSEIGEMRKMGGLGWKSKAVVGGVLGWRVTDGLVVTMRDGTERHLTAVTRRDELFNRLVALGGHKWEMV</sequence>
<dbReference type="InterPro" id="IPR021709">
    <property type="entry name" value="DUF3292"/>
</dbReference>
<organism evidence="2 3">
    <name type="scientific">Claviceps pusilla</name>
    <dbReference type="NCBI Taxonomy" id="123648"/>
    <lineage>
        <taxon>Eukaryota</taxon>
        <taxon>Fungi</taxon>
        <taxon>Dikarya</taxon>
        <taxon>Ascomycota</taxon>
        <taxon>Pezizomycotina</taxon>
        <taxon>Sordariomycetes</taxon>
        <taxon>Hypocreomycetidae</taxon>
        <taxon>Hypocreales</taxon>
        <taxon>Clavicipitaceae</taxon>
        <taxon>Claviceps</taxon>
    </lineage>
</organism>
<proteinExistence type="predicted"/>
<reference evidence="2" key="1">
    <citation type="journal article" date="2020" name="bioRxiv">
        <title>Whole genome comparisons of ergot fungi reveals the divergence and evolution of species within the genus Claviceps are the result of varying mechanisms driving genome evolution and host range expansion.</title>
        <authorList>
            <person name="Wyka S.A."/>
            <person name="Mondo S.J."/>
            <person name="Liu M."/>
            <person name="Dettman J."/>
            <person name="Nalam V."/>
            <person name="Broders K.D."/>
        </authorList>
    </citation>
    <scope>NUCLEOTIDE SEQUENCE</scope>
    <source>
        <strain evidence="2">CCC 602</strain>
    </source>
</reference>
<dbReference type="OrthoDB" id="1708389at2759"/>
<feature type="region of interest" description="Disordered" evidence="1">
    <location>
        <begin position="509"/>
        <end position="541"/>
    </location>
</feature>
<dbReference type="PANTHER" id="PTHR38694">
    <property type="entry name" value="CONSERVED EXPRESSED PROTEIN"/>
    <property type="match status" value="1"/>
</dbReference>
<feature type="region of interest" description="Disordered" evidence="1">
    <location>
        <begin position="467"/>
        <end position="489"/>
    </location>
</feature>
<feature type="compositionally biased region" description="Basic and acidic residues" evidence="1">
    <location>
        <begin position="523"/>
        <end position="535"/>
    </location>
</feature>
<dbReference type="EMBL" id="SRPW01000277">
    <property type="protein sequence ID" value="KAG6016110.1"/>
    <property type="molecule type" value="Genomic_DNA"/>
</dbReference>
<dbReference type="Proteomes" id="UP000748025">
    <property type="component" value="Unassembled WGS sequence"/>
</dbReference>
<evidence type="ECO:0000313" key="3">
    <source>
        <dbReference type="Proteomes" id="UP000748025"/>
    </source>
</evidence>